<comment type="caution">
    <text evidence="4">The sequence shown here is derived from an EMBL/GenBank/DDBJ whole genome shotgun (WGS) entry which is preliminary data.</text>
</comment>
<keyword evidence="2" id="KW-0012">Acyltransferase</keyword>
<accession>A0A0R2I5L1</accession>
<dbReference type="PROSITE" id="PS51186">
    <property type="entry name" value="GNAT"/>
    <property type="match status" value="1"/>
</dbReference>
<dbReference type="GO" id="GO:0008233">
    <property type="term" value="F:peptidase activity"/>
    <property type="evidence" value="ECO:0007669"/>
    <property type="project" value="UniProtKB-KW"/>
</dbReference>
<dbReference type="Proteomes" id="UP000051658">
    <property type="component" value="Unassembled WGS sequence"/>
</dbReference>
<organism evidence="4 5">
    <name type="scientific">Carnobacterium divergens DSM 20623</name>
    <dbReference type="NCBI Taxonomy" id="1449336"/>
    <lineage>
        <taxon>Bacteria</taxon>
        <taxon>Bacillati</taxon>
        <taxon>Bacillota</taxon>
        <taxon>Bacilli</taxon>
        <taxon>Lactobacillales</taxon>
        <taxon>Carnobacteriaceae</taxon>
        <taxon>Carnobacterium</taxon>
    </lineage>
</organism>
<keyword evidence="5" id="KW-1185">Reference proteome</keyword>
<proteinExistence type="predicted"/>
<dbReference type="GO" id="GO:0006508">
    <property type="term" value="P:proteolysis"/>
    <property type="evidence" value="ECO:0007669"/>
    <property type="project" value="UniProtKB-KW"/>
</dbReference>
<evidence type="ECO:0000256" key="2">
    <source>
        <dbReference type="ARBA" id="ARBA00023315"/>
    </source>
</evidence>
<dbReference type="EMBL" id="JQBS01000017">
    <property type="protein sequence ID" value="KRN56970.1"/>
    <property type="molecule type" value="Genomic_DNA"/>
</dbReference>
<dbReference type="CDD" id="cd04301">
    <property type="entry name" value="NAT_SF"/>
    <property type="match status" value="1"/>
</dbReference>
<dbReference type="GeneID" id="89587910"/>
<dbReference type="SUPFAM" id="SSF55729">
    <property type="entry name" value="Acyl-CoA N-acyltransferases (Nat)"/>
    <property type="match status" value="1"/>
</dbReference>
<dbReference type="PANTHER" id="PTHR43877:SF2">
    <property type="entry name" value="AMINOALKYLPHOSPHONATE N-ACETYLTRANSFERASE-RELATED"/>
    <property type="match status" value="1"/>
</dbReference>
<dbReference type="RefSeq" id="WP_034572043.1">
    <property type="nucleotide sequence ID" value="NZ_JQBS01000017.1"/>
</dbReference>
<dbReference type="eggNOG" id="COG0456">
    <property type="taxonomic scope" value="Bacteria"/>
</dbReference>
<keyword evidence="1" id="KW-0808">Transferase</keyword>
<keyword evidence="4" id="KW-0645">Protease</keyword>
<dbReference type="Pfam" id="PF00583">
    <property type="entry name" value="Acetyltransf_1"/>
    <property type="match status" value="1"/>
</dbReference>
<dbReference type="InterPro" id="IPR000182">
    <property type="entry name" value="GNAT_dom"/>
</dbReference>
<dbReference type="PATRIC" id="fig|1449336.4.peg.633"/>
<gene>
    <name evidence="4" type="ORF">IV74_GL000619</name>
</gene>
<reference evidence="4 5" key="1">
    <citation type="journal article" date="2015" name="Genome Announc.">
        <title>Expanding the biotechnology potential of lactobacilli through comparative genomics of 213 strains and associated genera.</title>
        <authorList>
            <person name="Sun Z."/>
            <person name="Harris H.M."/>
            <person name="McCann A."/>
            <person name="Guo C."/>
            <person name="Argimon S."/>
            <person name="Zhang W."/>
            <person name="Yang X."/>
            <person name="Jeffery I.B."/>
            <person name="Cooney J.C."/>
            <person name="Kagawa T.F."/>
            <person name="Liu W."/>
            <person name="Song Y."/>
            <person name="Salvetti E."/>
            <person name="Wrobel A."/>
            <person name="Rasinkangas P."/>
            <person name="Parkhill J."/>
            <person name="Rea M.C."/>
            <person name="O'Sullivan O."/>
            <person name="Ritari J."/>
            <person name="Douillard F.P."/>
            <person name="Paul Ross R."/>
            <person name="Yang R."/>
            <person name="Briner A.E."/>
            <person name="Felis G.E."/>
            <person name="de Vos W.M."/>
            <person name="Barrangou R."/>
            <person name="Klaenhammer T.R."/>
            <person name="Caufield P.W."/>
            <person name="Cui Y."/>
            <person name="Zhang H."/>
            <person name="O'Toole P.W."/>
        </authorList>
    </citation>
    <scope>NUCLEOTIDE SEQUENCE [LARGE SCALE GENOMIC DNA]</scope>
    <source>
        <strain evidence="4 5">DSM 20623</strain>
    </source>
</reference>
<evidence type="ECO:0000313" key="5">
    <source>
        <dbReference type="Proteomes" id="UP000051658"/>
    </source>
</evidence>
<dbReference type="InterPro" id="IPR050832">
    <property type="entry name" value="Bact_Acetyltransf"/>
</dbReference>
<sequence length="176" mass="20514">MTLEFCICRESDLQALQKMSIETFSDTFKDQNTTENLITYLEQAYHTEQLRNELNNPDSTFLFLKDKQEIVGYLKVNVNTAQSENIAEEALEVERIYIKKTAKGQGYGRKMIAKAEELANQKKKKLIWLGVWEHNSHARDFYKHLGFVETSEHSFYMGSEKQLDIIMTKKVTTMEA</sequence>
<evidence type="ECO:0000259" key="3">
    <source>
        <dbReference type="PROSITE" id="PS51186"/>
    </source>
</evidence>
<dbReference type="Gene3D" id="3.40.630.30">
    <property type="match status" value="1"/>
</dbReference>
<dbReference type="InterPro" id="IPR016181">
    <property type="entry name" value="Acyl_CoA_acyltransferase"/>
</dbReference>
<dbReference type="AlphaFoldDB" id="A0A0R2I5L1"/>
<keyword evidence="4" id="KW-0378">Hydrolase</keyword>
<evidence type="ECO:0000256" key="1">
    <source>
        <dbReference type="ARBA" id="ARBA00022679"/>
    </source>
</evidence>
<protein>
    <submittedName>
        <fullName evidence="4">Protease synthase and sporulation negative regulatory protein PAI 1</fullName>
    </submittedName>
</protein>
<evidence type="ECO:0000313" key="4">
    <source>
        <dbReference type="EMBL" id="KRN56970.1"/>
    </source>
</evidence>
<dbReference type="PANTHER" id="PTHR43877">
    <property type="entry name" value="AMINOALKYLPHOSPHONATE N-ACETYLTRANSFERASE-RELATED-RELATED"/>
    <property type="match status" value="1"/>
</dbReference>
<dbReference type="GO" id="GO:0016747">
    <property type="term" value="F:acyltransferase activity, transferring groups other than amino-acyl groups"/>
    <property type="evidence" value="ECO:0007669"/>
    <property type="project" value="InterPro"/>
</dbReference>
<name>A0A0R2I5L1_CARDV</name>
<feature type="domain" description="N-acetyltransferase" evidence="3">
    <location>
        <begin position="3"/>
        <end position="172"/>
    </location>
</feature>